<evidence type="ECO:0000256" key="1">
    <source>
        <dbReference type="ARBA" id="ARBA00004141"/>
    </source>
</evidence>
<dbReference type="InterPro" id="IPR009908">
    <property type="entry name" value="Methylamine_util_MauE"/>
</dbReference>
<dbReference type="GO" id="GO:0016020">
    <property type="term" value="C:membrane"/>
    <property type="evidence" value="ECO:0007669"/>
    <property type="project" value="UniProtKB-SubCell"/>
</dbReference>
<dbReference type="SUPFAM" id="SSF50370">
    <property type="entry name" value="Ricin B-like lectins"/>
    <property type="match status" value="1"/>
</dbReference>
<dbReference type="Pfam" id="PF14200">
    <property type="entry name" value="RicinB_lectin_2"/>
    <property type="match status" value="1"/>
</dbReference>
<feature type="transmembrane region" description="Helical" evidence="5">
    <location>
        <begin position="76"/>
        <end position="94"/>
    </location>
</feature>
<feature type="transmembrane region" description="Helical" evidence="5">
    <location>
        <begin position="121"/>
        <end position="140"/>
    </location>
</feature>
<comment type="caution">
    <text evidence="8">The sequence shown here is derived from an EMBL/GenBank/DDBJ whole genome shotgun (WGS) entry which is preliminary data.</text>
</comment>
<dbReference type="PANTHER" id="PTHR35532:SF5">
    <property type="entry name" value="CARBOHYDRATE-BINDING DOMAIN-CONTAINING PROTEIN"/>
    <property type="match status" value="1"/>
</dbReference>
<dbReference type="PROSITE" id="PS50231">
    <property type="entry name" value="RICIN_B_LECTIN"/>
    <property type="match status" value="1"/>
</dbReference>
<dbReference type="GO" id="GO:0030416">
    <property type="term" value="P:methylamine metabolic process"/>
    <property type="evidence" value="ECO:0007669"/>
    <property type="project" value="InterPro"/>
</dbReference>
<evidence type="ECO:0000256" key="5">
    <source>
        <dbReference type="SAM" id="Phobius"/>
    </source>
</evidence>
<dbReference type="InterPro" id="IPR000772">
    <property type="entry name" value="Ricin_B_lectin"/>
</dbReference>
<dbReference type="Gene3D" id="2.60.120.260">
    <property type="entry name" value="Galactose-binding domain-like"/>
    <property type="match status" value="3"/>
</dbReference>
<dbReference type="Proteomes" id="UP000763088">
    <property type="component" value="Unassembled WGS sequence"/>
</dbReference>
<dbReference type="CDD" id="cd00161">
    <property type="entry name" value="beta-trefoil_Ricin-like"/>
    <property type="match status" value="1"/>
</dbReference>
<dbReference type="EMBL" id="SUYD01000003">
    <property type="protein sequence ID" value="MBE6265466.1"/>
    <property type="molecule type" value="Genomic_DNA"/>
</dbReference>
<dbReference type="InterPro" id="IPR035992">
    <property type="entry name" value="Ricin_B-like_lectins"/>
</dbReference>
<organism evidence="8 9">
    <name type="scientific">Xylanibacter ruminicola</name>
    <name type="common">Prevotella ruminicola</name>
    <dbReference type="NCBI Taxonomy" id="839"/>
    <lineage>
        <taxon>Bacteria</taxon>
        <taxon>Pseudomonadati</taxon>
        <taxon>Bacteroidota</taxon>
        <taxon>Bacteroidia</taxon>
        <taxon>Bacteroidales</taxon>
        <taxon>Prevotellaceae</taxon>
        <taxon>Xylanibacter</taxon>
    </lineage>
</organism>
<dbReference type="InterPro" id="IPR038765">
    <property type="entry name" value="Papain-like_cys_pep_sf"/>
</dbReference>
<keyword evidence="4 5" id="KW-0472">Membrane</keyword>
<reference evidence="8" key="1">
    <citation type="submission" date="2019-04" db="EMBL/GenBank/DDBJ databases">
        <title>Evolution of Biomass-Degrading Anaerobic Consortia Revealed by Metagenomics.</title>
        <authorList>
            <person name="Peng X."/>
        </authorList>
    </citation>
    <scope>NUCLEOTIDE SEQUENCE</scope>
    <source>
        <strain evidence="8">SIG141</strain>
    </source>
</reference>
<name>A0A928BS01_XYLRU</name>
<keyword evidence="2 5" id="KW-0812">Transmembrane</keyword>
<sequence>MRKLSNILLWGLGIIFIISAILKAIGVYSFSQTVNSFCSLLGMDFLYGYGISVAIAIIVCELLIGLCSIARPCQRIVVWIYPIILGFFTYITYINYTDLYGGIESCGCFGELIHFTPATSFYKNIALFALSLVLLIIRLIETYSIRKLRYGLFLVSILLLNSCQNQLDNALELAGDNRHELEIVLNHYKDDPDTLKYGAAKFLIENMPYHYSYQDEDMLHYDSAFVSMAQEQEQFRDSVFKQRLGESVSFRPYPDIKSIKSDFLIRMIDEACEAWHAASWSKDYDISYFYEYVLPYRLLNEPLSFWRDSLAADYAYLRQPGIRSFRGYKIEAEQAGVTSCEHMLSEFASNKEALVFRQEGDSVSFQITSYRPVQKVVYLCYSTDTKCSSAVISFDGHPLDTIHFLPTQSITTFKPMRMYYPINVLKGEHFLTIRYLSGKFGIDYIHSASFFPLEKEELTDYSGVYCRIKNKQTGNYITFDTLQTSLLSPVEVKPLIKGDSCSFIRLDYVGYASWRIAAFKRDSIDLCCDVLGESTSIDTPIIQWKYTNFNNQKWVLQPEGNGWCRIMSKDSGQYLEARTDKTTGLITMVTHPYTPTNAQLWKIEQFGAIPERYTQPTILEIGSSISAAYRIYELSGLFEWCDFSGNIPPKATSLLHWRTGNCREESNFAVYFARYMGIPATTDYTPQWANRSQGHSWTMIINPSGKGTAFYMGAAPGDTTSTLHKFRKSKILRHKFSPNLTMVKDFRNETERPPVFNTLNFIDVTEEYMETTDVIRDVPHEYADCHLAYICTFDNKDWVPIYYGTISGGKVKFSKMGRKIAYIMAFYKNQKIIPVGNPFIITEDGNIEDIEINSSKQTTLELTRKYPFMGKEDFFNFRMSGGRFQGSNRADFKDATDIYIFEGMTEGNWYELFINESHTFRYLRYAGPNGSFCNINELEFYDIEGREIKGEIIGSKAQLNGSIENVFDKNILTGFNAVSPDGSWVGLKLSAPTRVSKIRFIGRNDGNCIEVGDEYELVYWNGSKWKELGRKKAKSNRLVYKNVPANALYILHNLTKGKEERIFTYKKGGQIWW</sequence>
<evidence type="ECO:0000259" key="6">
    <source>
        <dbReference type="Pfam" id="PF07291"/>
    </source>
</evidence>
<accession>A0A928BS01</accession>
<proteinExistence type="predicted"/>
<feature type="transmembrane region" description="Helical" evidence="5">
    <location>
        <begin position="7"/>
        <end position="26"/>
    </location>
</feature>
<dbReference type="SUPFAM" id="SSF49785">
    <property type="entry name" value="Galactose-binding domain-like"/>
    <property type="match status" value="1"/>
</dbReference>
<dbReference type="Pfam" id="PF07291">
    <property type="entry name" value="MauE"/>
    <property type="match status" value="1"/>
</dbReference>
<evidence type="ECO:0000256" key="2">
    <source>
        <dbReference type="ARBA" id="ARBA00022692"/>
    </source>
</evidence>
<feature type="domain" description="Methylamine utilisation protein MauE" evidence="6">
    <location>
        <begin position="1"/>
        <end position="136"/>
    </location>
</feature>
<comment type="subcellular location">
    <subcellularLocation>
        <location evidence="1">Membrane</location>
        <topology evidence="1">Multi-pass membrane protein</topology>
    </subcellularLocation>
</comment>
<dbReference type="Gene3D" id="2.80.10.50">
    <property type="match status" value="1"/>
</dbReference>
<evidence type="ECO:0000256" key="4">
    <source>
        <dbReference type="ARBA" id="ARBA00023136"/>
    </source>
</evidence>
<evidence type="ECO:0000313" key="8">
    <source>
        <dbReference type="EMBL" id="MBE6265466.1"/>
    </source>
</evidence>
<feature type="transmembrane region" description="Helical" evidence="5">
    <location>
        <begin position="46"/>
        <end position="69"/>
    </location>
</feature>
<evidence type="ECO:0000259" key="7">
    <source>
        <dbReference type="Pfam" id="PF14200"/>
    </source>
</evidence>
<dbReference type="AlphaFoldDB" id="A0A928BS01"/>
<evidence type="ECO:0000256" key="3">
    <source>
        <dbReference type="ARBA" id="ARBA00022989"/>
    </source>
</evidence>
<dbReference type="InterPro" id="IPR008979">
    <property type="entry name" value="Galactose-bd-like_sf"/>
</dbReference>
<dbReference type="PANTHER" id="PTHR35532">
    <property type="entry name" value="SIMILAR TO POLYHYDROXYALKANOATE DEPOLYMERASE"/>
    <property type="match status" value="1"/>
</dbReference>
<keyword evidence="3 5" id="KW-1133">Transmembrane helix</keyword>
<protein>
    <recommendedName>
        <fullName evidence="10">Ricin B lectin domain-containing protein</fullName>
    </recommendedName>
</protein>
<dbReference type="SUPFAM" id="SSF54001">
    <property type="entry name" value="Cysteine proteinases"/>
    <property type="match status" value="1"/>
</dbReference>
<evidence type="ECO:0000313" key="9">
    <source>
        <dbReference type="Proteomes" id="UP000763088"/>
    </source>
</evidence>
<feature type="domain" description="Ricin B lectin" evidence="7">
    <location>
        <begin position="550"/>
        <end position="607"/>
    </location>
</feature>
<gene>
    <name evidence="8" type="ORF">E7102_03190</name>
</gene>
<evidence type="ECO:0008006" key="10">
    <source>
        <dbReference type="Google" id="ProtNLM"/>
    </source>
</evidence>